<keyword evidence="2" id="KW-0472">Membrane</keyword>
<feature type="region of interest" description="Disordered" evidence="1">
    <location>
        <begin position="500"/>
        <end position="573"/>
    </location>
</feature>
<dbReference type="OrthoDB" id="5308060at2759"/>
<evidence type="ECO:0000256" key="1">
    <source>
        <dbReference type="SAM" id="MobiDB-lite"/>
    </source>
</evidence>
<name>A0A0K3CL31_RHOTO</name>
<dbReference type="PANTHER" id="PTHR43313">
    <property type="entry name" value="SHORT-CHAIN DEHYDROGENASE/REDUCTASE FAMILY 9C"/>
    <property type="match status" value="1"/>
</dbReference>
<dbReference type="Pfam" id="PF08643">
    <property type="entry name" value="DUF1776"/>
    <property type="match status" value="1"/>
</dbReference>
<dbReference type="AlphaFoldDB" id="A0A0K3CL31"/>
<dbReference type="Proteomes" id="UP000199069">
    <property type="component" value="Unassembled WGS sequence"/>
</dbReference>
<keyword evidence="2" id="KW-1133">Transmembrane helix</keyword>
<organism evidence="3 5">
    <name type="scientific">Rhodotorula toruloides</name>
    <name type="common">Yeast</name>
    <name type="synonym">Rhodosporidium toruloides</name>
    <dbReference type="NCBI Taxonomy" id="5286"/>
    <lineage>
        <taxon>Eukaryota</taxon>
        <taxon>Fungi</taxon>
        <taxon>Dikarya</taxon>
        <taxon>Basidiomycota</taxon>
        <taxon>Pucciniomycotina</taxon>
        <taxon>Microbotryomycetes</taxon>
        <taxon>Sporidiobolales</taxon>
        <taxon>Sporidiobolaceae</taxon>
        <taxon>Rhodotorula</taxon>
    </lineage>
</organism>
<protein>
    <submittedName>
        <fullName evidence="4">DUF1776-domain containing protein</fullName>
    </submittedName>
</protein>
<dbReference type="OMA" id="CHGYVRA"/>
<dbReference type="PANTHER" id="PTHR43313:SF1">
    <property type="entry name" value="3BETA-HYDROXYSTEROID DEHYDROGENASE DHS-16"/>
    <property type="match status" value="1"/>
</dbReference>
<dbReference type="InterPro" id="IPR036291">
    <property type="entry name" value="NAD(P)-bd_dom_sf"/>
</dbReference>
<dbReference type="EMBL" id="LCTV02000007">
    <property type="protein sequence ID" value="PRQ73703.1"/>
    <property type="molecule type" value="Genomic_DNA"/>
</dbReference>
<proteinExistence type="predicted"/>
<evidence type="ECO:0000313" key="3">
    <source>
        <dbReference type="EMBL" id="CTR07911.1"/>
    </source>
</evidence>
<keyword evidence="5" id="KW-1185">Reference proteome</keyword>
<dbReference type="GO" id="GO:0016491">
    <property type="term" value="F:oxidoreductase activity"/>
    <property type="evidence" value="ECO:0007669"/>
    <property type="project" value="TreeGrafter"/>
</dbReference>
<keyword evidence="2" id="KW-0812">Transmembrane</keyword>
<sequence length="660" mass="70266">MSSLSDLINDTLQQAQEISLQAWNTVFPEELSELHDLPANIHASFRTLVDKITNQGTLPIPDPRGWLPDQLNPSTPPPPPPAPASSRASSWLRALGSHAAEHPLVYSAVAVGVTGGASYYFFPQATLGAVSPLARLVPLAILPDPKNRPLRLLPATHGVAGEVRKEAVVVLGADSPQGREIALDLERRGFVVVASVSEPVEVDVLEKLGRGWIKVLVLDANESSSVSPFLRSLSTALSLRFPLHSSGDLFARPAQALALTGVVNCLSLTSIAESPCPLEAFENDQARKFVGERVTTVIGVIKGLLPILRSAAARPGAPTGVLVSLVPAASSNLAIPFHSLTSAANAAISSLLHSLRREVSASSMRNVQIALLEIGFFRDSITNPPAATALPIRLESVYAPALARRVAPASDAGVRASSRCARKGSEMRRLSNRVWQILVRPTHAGAVERIGSGSRTYLLVSYFPHAFVDVCLAIQDRLYGVYLSHLRHILTSDRWSRLTSLTSRSSRPSRPLPTPPTQQRADHPSSLRPSAPAAAAPSQVPIGDPFVPSPAASTPVDSEHEDSGSQSSIEDFPLGASTASMGGSFVSVGRDEAEGSAFGSLRLGLAVSSFSRFVRSETRRRLTSDTDFPRTRRALIPAVLLSLFSLVPFLANLAPLAPSD</sequence>
<dbReference type="SUPFAM" id="SSF51735">
    <property type="entry name" value="NAD(P)-binding Rossmann-fold domains"/>
    <property type="match status" value="1"/>
</dbReference>
<feature type="compositionally biased region" description="Low complexity" evidence="1">
    <location>
        <begin position="526"/>
        <end position="538"/>
    </location>
</feature>
<gene>
    <name evidence="3" type="primary">FGENESH: predicted gene_7.157</name>
    <name evidence="4" type="ORF">AAT19DRAFT_15270</name>
    <name evidence="3" type="ORF">BN2166_0037720</name>
</gene>
<dbReference type="EMBL" id="CWKI01000007">
    <property type="protein sequence ID" value="CTR07911.1"/>
    <property type="molecule type" value="Genomic_DNA"/>
</dbReference>
<evidence type="ECO:0000313" key="6">
    <source>
        <dbReference type="Proteomes" id="UP000239560"/>
    </source>
</evidence>
<dbReference type="Proteomes" id="UP000239560">
    <property type="component" value="Unassembled WGS sequence"/>
</dbReference>
<feature type="compositionally biased region" description="Pro residues" evidence="1">
    <location>
        <begin position="74"/>
        <end position="83"/>
    </location>
</feature>
<evidence type="ECO:0000313" key="5">
    <source>
        <dbReference type="Proteomes" id="UP000199069"/>
    </source>
</evidence>
<dbReference type="InterPro" id="IPR013952">
    <property type="entry name" value="DUF1776_fun"/>
</dbReference>
<evidence type="ECO:0000256" key="2">
    <source>
        <dbReference type="SAM" id="Phobius"/>
    </source>
</evidence>
<feature type="compositionally biased region" description="Low complexity" evidence="1">
    <location>
        <begin position="500"/>
        <end position="509"/>
    </location>
</feature>
<feature type="region of interest" description="Disordered" evidence="1">
    <location>
        <begin position="59"/>
        <end position="89"/>
    </location>
</feature>
<dbReference type="GO" id="GO:0008202">
    <property type="term" value="P:steroid metabolic process"/>
    <property type="evidence" value="ECO:0007669"/>
    <property type="project" value="TreeGrafter"/>
</dbReference>
<accession>A0A0K3CL31</accession>
<dbReference type="Gene3D" id="3.40.50.720">
    <property type="entry name" value="NAD(P)-binding Rossmann-like Domain"/>
    <property type="match status" value="1"/>
</dbReference>
<reference evidence="3 5" key="1">
    <citation type="submission" date="2015-07" db="EMBL/GenBank/DDBJ databases">
        <authorList>
            <person name="Cajimat M.N.B."/>
            <person name="Milazzo M.L."/>
            <person name="Fulhorst C.F."/>
        </authorList>
    </citation>
    <scope>NUCLEOTIDE SEQUENCE [LARGE SCALE GENOMIC DNA]</scope>
    <source>
        <strain evidence="3">Single colony</strain>
    </source>
</reference>
<evidence type="ECO:0000313" key="4">
    <source>
        <dbReference type="EMBL" id="PRQ73703.1"/>
    </source>
</evidence>
<reference evidence="4 6" key="2">
    <citation type="journal article" date="2018" name="Elife">
        <title>Functional genomics of lipid metabolism in the oleaginous yeast Rhodosporidium toruloides.</title>
        <authorList>
            <person name="Coradetti S.T."/>
            <person name="Pinel D."/>
            <person name="Geiselman G."/>
            <person name="Ito M."/>
            <person name="Mondo S."/>
            <person name="Reilly M.C."/>
            <person name="Cheng Y.F."/>
            <person name="Bauer S."/>
            <person name="Grigoriev I."/>
            <person name="Gladden J.M."/>
            <person name="Simmons B.A."/>
            <person name="Brem R."/>
            <person name="Arkin A.P."/>
            <person name="Skerker J.M."/>
        </authorList>
    </citation>
    <scope>NUCLEOTIDE SEQUENCE [LARGE SCALE GENOMIC DNA]</scope>
    <source>
        <strain evidence="4 6">NBRC 0880</strain>
    </source>
</reference>
<feature type="transmembrane region" description="Helical" evidence="2">
    <location>
        <begin position="634"/>
        <end position="654"/>
    </location>
</feature>
<dbReference type="STRING" id="5286.A0A0K3CL31"/>